<keyword evidence="2 6" id="KW-0812">Transmembrane</keyword>
<evidence type="ECO:0000259" key="7">
    <source>
        <dbReference type="PROSITE" id="PS50850"/>
    </source>
</evidence>
<evidence type="ECO:0000256" key="4">
    <source>
        <dbReference type="ARBA" id="ARBA00023136"/>
    </source>
</evidence>
<dbReference type="EMBL" id="CAINUL010000013">
    <property type="protein sequence ID" value="CAD0111558.1"/>
    <property type="molecule type" value="Genomic_DNA"/>
</dbReference>
<dbReference type="GO" id="GO:0016020">
    <property type="term" value="C:membrane"/>
    <property type="evidence" value="ECO:0007669"/>
    <property type="project" value="UniProtKB-SubCell"/>
</dbReference>
<comment type="subcellular location">
    <subcellularLocation>
        <location evidence="1">Membrane</location>
        <topology evidence="1">Multi-pass membrane protein</topology>
    </subcellularLocation>
</comment>
<feature type="transmembrane region" description="Helical" evidence="6">
    <location>
        <begin position="171"/>
        <end position="189"/>
    </location>
</feature>
<dbReference type="PANTHER" id="PTHR42718">
    <property type="entry name" value="MAJOR FACILITATOR SUPERFAMILY MULTIDRUG TRANSPORTER MFSC"/>
    <property type="match status" value="1"/>
</dbReference>
<feature type="transmembrane region" description="Helical" evidence="6">
    <location>
        <begin position="259"/>
        <end position="282"/>
    </location>
</feature>
<dbReference type="PANTHER" id="PTHR42718:SF27">
    <property type="entry name" value="TRANSPORTER, PUTATIVE-RELATED"/>
    <property type="match status" value="1"/>
</dbReference>
<comment type="caution">
    <text evidence="8">The sequence shown here is derived from an EMBL/GenBank/DDBJ whole genome shotgun (WGS) entry which is preliminary data.</text>
</comment>
<dbReference type="SUPFAM" id="SSF103473">
    <property type="entry name" value="MFS general substrate transporter"/>
    <property type="match status" value="1"/>
</dbReference>
<feature type="transmembrane region" description="Helical" evidence="6">
    <location>
        <begin position="403"/>
        <end position="420"/>
    </location>
</feature>
<dbReference type="InterPro" id="IPR020846">
    <property type="entry name" value="MFS_dom"/>
</dbReference>
<evidence type="ECO:0000256" key="5">
    <source>
        <dbReference type="SAM" id="MobiDB-lite"/>
    </source>
</evidence>
<feature type="domain" description="Major facilitator superfamily (MFS) profile" evidence="7">
    <location>
        <begin position="135"/>
        <end position="602"/>
    </location>
</feature>
<feature type="region of interest" description="Disordered" evidence="5">
    <location>
        <begin position="54"/>
        <end position="78"/>
    </location>
</feature>
<dbReference type="GO" id="GO:0022857">
    <property type="term" value="F:transmembrane transporter activity"/>
    <property type="evidence" value="ECO:0007669"/>
    <property type="project" value="InterPro"/>
</dbReference>
<evidence type="ECO:0000256" key="2">
    <source>
        <dbReference type="ARBA" id="ARBA00022692"/>
    </source>
</evidence>
<feature type="transmembrane region" description="Helical" evidence="6">
    <location>
        <begin position="133"/>
        <end position="159"/>
    </location>
</feature>
<feature type="transmembrane region" description="Helical" evidence="6">
    <location>
        <begin position="288"/>
        <end position="310"/>
    </location>
</feature>
<dbReference type="InterPro" id="IPR011701">
    <property type="entry name" value="MFS"/>
</dbReference>
<evidence type="ECO:0000256" key="1">
    <source>
        <dbReference type="ARBA" id="ARBA00004141"/>
    </source>
</evidence>
<keyword evidence="4 6" id="KW-0472">Membrane</keyword>
<keyword evidence="3 6" id="KW-1133">Transmembrane helix</keyword>
<proteinExistence type="predicted"/>
<dbReference type="Pfam" id="PF07690">
    <property type="entry name" value="MFS_1"/>
    <property type="match status" value="1"/>
</dbReference>
<feature type="transmembrane region" description="Helical" evidence="6">
    <location>
        <begin position="331"/>
        <end position="352"/>
    </location>
</feature>
<accession>A0A9N8PUV1</accession>
<evidence type="ECO:0000256" key="3">
    <source>
        <dbReference type="ARBA" id="ARBA00022989"/>
    </source>
</evidence>
<feature type="compositionally biased region" description="Low complexity" evidence="5">
    <location>
        <begin position="54"/>
        <end position="74"/>
    </location>
</feature>
<organism evidence="8 9">
    <name type="scientific">Aureobasidium uvarum</name>
    <dbReference type="NCBI Taxonomy" id="2773716"/>
    <lineage>
        <taxon>Eukaryota</taxon>
        <taxon>Fungi</taxon>
        <taxon>Dikarya</taxon>
        <taxon>Ascomycota</taxon>
        <taxon>Pezizomycotina</taxon>
        <taxon>Dothideomycetes</taxon>
        <taxon>Dothideomycetidae</taxon>
        <taxon>Dothideales</taxon>
        <taxon>Saccotheciaceae</taxon>
        <taxon>Aureobasidium</taxon>
    </lineage>
</organism>
<reference evidence="8" key="1">
    <citation type="submission" date="2020-06" db="EMBL/GenBank/DDBJ databases">
        <authorList>
            <person name="Onetto C."/>
        </authorList>
    </citation>
    <scope>NUCLEOTIDE SEQUENCE</scope>
</reference>
<name>A0A9N8PUV1_9PEZI</name>
<sequence length="609" mass="65529">MSDIKTIPELCEQVSQAIRNFPVDDPTRYLKETHNLQNLMLALEFVLSTPIKTPSSCAASSKKTTKSDTSSSTTLAMTEPTPMQAAAIASGGGMWGDPAVELSTMGDQRQATRVKSLELTQQDLKITSKKGNAIVMGCIAFSTGIASFLAGTITIAIPIMAKDLNIPDNLVLWPVTVYSLACGCTLLACGSVSDVIGSRRMFLSGCFLQCFMTIACGLSKNTAQIIVFRSFSGIAASFCLPSAVSLINEVFPPGKERNITFAMMGGAQPFGFGIGMVLGGIFTGTVGWQWGFHIAAIINFFMFILAAWQLPPTPVAHKHQIWSRLATDIDWLGLILASGFLAMLSYVISALTGDLTVMKQPVNITLLVLSFVLLGAFVLWVGRQERLGRPALIPNSLWQHKGFSCICFNVFCVWAAFNAFEQYANFFFQDVQGNSPLGTALRFLPAPVSGALANIGVGLLVHRVRGDWIVVLTSIVSALASLLMAIIDPSWSYFRCAFVAQFFNPVGADGMFTVANLLITSMFPPGEQGVAGGVFNTVSQTGKSVGMALTLLIAQQVTSNSKYEDKTSPEALMVGYRAAFWFCVALIVASLLVSVWGLRRIGKVGLKKD</sequence>
<dbReference type="AlphaFoldDB" id="A0A9N8PUV1"/>
<evidence type="ECO:0000256" key="6">
    <source>
        <dbReference type="SAM" id="Phobius"/>
    </source>
</evidence>
<protein>
    <recommendedName>
        <fullName evidence="7">Major facilitator superfamily (MFS) profile domain-containing protein</fullName>
    </recommendedName>
</protein>
<keyword evidence="9" id="KW-1185">Reference proteome</keyword>
<dbReference type="OrthoDB" id="2130629at2759"/>
<evidence type="ECO:0000313" key="9">
    <source>
        <dbReference type="Proteomes" id="UP000745764"/>
    </source>
</evidence>
<feature type="transmembrane region" description="Helical" evidence="6">
    <location>
        <begin position="364"/>
        <end position="382"/>
    </location>
</feature>
<dbReference type="Proteomes" id="UP000745764">
    <property type="component" value="Unassembled WGS sequence"/>
</dbReference>
<gene>
    <name evidence="8" type="ORF">AWRI4620_LOCUS5813</name>
</gene>
<feature type="transmembrane region" description="Helical" evidence="6">
    <location>
        <begin position="468"/>
        <end position="487"/>
    </location>
</feature>
<evidence type="ECO:0000313" key="8">
    <source>
        <dbReference type="EMBL" id="CAD0111558.1"/>
    </source>
</evidence>
<dbReference type="PROSITE" id="PS50850">
    <property type="entry name" value="MFS"/>
    <property type="match status" value="1"/>
</dbReference>
<dbReference type="Gene3D" id="1.20.1250.20">
    <property type="entry name" value="MFS general substrate transporter like domains"/>
    <property type="match status" value="2"/>
</dbReference>
<feature type="transmembrane region" description="Helical" evidence="6">
    <location>
        <begin position="578"/>
        <end position="598"/>
    </location>
</feature>
<dbReference type="InterPro" id="IPR036259">
    <property type="entry name" value="MFS_trans_sf"/>
</dbReference>
<feature type="transmembrane region" description="Helical" evidence="6">
    <location>
        <begin position="440"/>
        <end position="461"/>
    </location>
</feature>